<keyword evidence="11" id="KW-1185">Reference proteome</keyword>
<evidence type="ECO:0000256" key="6">
    <source>
        <dbReference type="PROSITE-ProRule" id="PRU00169"/>
    </source>
</evidence>
<keyword evidence="3" id="KW-0805">Transcription regulation</keyword>
<proteinExistence type="predicted"/>
<evidence type="ECO:0000259" key="9">
    <source>
        <dbReference type="PROSITE" id="PS51755"/>
    </source>
</evidence>
<evidence type="ECO:0000313" key="11">
    <source>
        <dbReference type="Proteomes" id="UP001519272"/>
    </source>
</evidence>
<dbReference type="Gene3D" id="1.10.10.10">
    <property type="entry name" value="Winged helix-like DNA-binding domain superfamily/Winged helix DNA-binding domain"/>
    <property type="match status" value="1"/>
</dbReference>
<keyword evidence="2" id="KW-0902">Two-component regulatory system</keyword>
<organism evidence="10 11">
    <name type="scientific">Paenibacillus turicensis</name>
    <dbReference type="NCBI Taxonomy" id="160487"/>
    <lineage>
        <taxon>Bacteria</taxon>
        <taxon>Bacillati</taxon>
        <taxon>Bacillota</taxon>
        <taxon>Bacilli</taxon>
        <taxon>Bacillales</taxon>
        <taxon>Paenibacillaceae</taxon>
        <taxon>Paenibacillus</taxon>
    </lineage>
</organism>
<dbReference type="InterPro" id="IPR001867">
    <property type="entry name" value="OmpR/PhoB-type_DNA-bd"/>
</dbReference>
<evidence type="ECO:0000256" key="2">
    <source>
        <dbReference type="ARBA" id="ARBA00023012"/>
    </source>
</evidence>
<dbReference type="PANTHER" id="PTHR48111">
    <property type="entry name" value="REGULATOR OF RPOS"/>
    <property type="match status" value="1"/>
</dbReference>
<dbReference type="InterPro" id="IPR039420">
    <property type="entry name" value="WalR-like"/>
</dbReference>
<keyword evidence="1 6" id="KW-0597">Phosphoprotein</keyword>
<sequence>MKPITILIADDEVEIANLVAYHLEKEGYQTVQAHDGKAALQVIQSQAIDLAVLDIMMPELDGYEVTRQIRDKKYVLPIIFLSAKTSDLDKITGLVMGADDYMIKPFNPMELVARVNSQLRRAAMFSQDTKESKATIEISGLMIFHDQHRVTLYGEEIELTPKEFDILSLLAGHPKQIFSVESIFQHVWGEAYFESNNTVMVHIRTLRKKLGEDIHQAKLIKTVWGVGYTFNG</sequence>
<keyword evidence="5" id="KW-0804">Transcription</keyword>
<dbReference type="SMART" id="SM00862">
    <property type="entry name" value="Trans_reg_C"/>
    <property type="match status" value="1"/>
</dbReference>
<feature type="domain" description="OmpR/PhoB-type" evidence="9">
    <location>
        <begin position="133"/>
        <end position="232"/>
    </location>
</feature>
<dbReference type="PROSITE" id="PS51755">
    <property type="entry name" value="OMPR_PHOB"/>
    <property type="match status" value="1"/>
</dbReference>
<evidence type="ECO:0000313" key="10">
    <source>
        <dbReference type="EMBL" id="MBP1905343.1"/>
    </source>
</evidence>
<feature type="DNA-binding region" description="OmpR/PhoB-type" evidence="7">
    <location>
        <begin position="133"/>
        <end position="232"/>
    </location>
</feature>
<dbReference type="Pfam" id="PF00486">
    <property type="entry name" value="Trans_reg_C"/>
    <property type="match status" value="1"/>
</dbReference>
<dbReference type="EMBL" id="JAGGKG010000008">
    <property type="protein sequence ID" value="MBP1905343.1"/>
    <property type="molecule type" value="Genomic_DNA"/>
</dbReference>
<comment type="caution">
    <text evidence="10">The sequence shown here is derived from an EMBL/GenBank/DDBJ whole genome shotgun (WGS) entry which is preliminary data.</text>
</comment>
<dbReference type="SUPFAM" id="SSF52172">
    <property type="entry name" value="CheY-like"/>
    <property type="match status" value="1"/>
</dbReference>
<evidence type="ECO:0000256" key="5">
    <source>
        <dbReference type="ARBA" id="ARBA00023163"/>
    </source>
</evidence>
<evidence type="ECO:0000256" key="4">
    <source>
        <dbReference type="ARBA" id="ARBA00023125"/>
    </source>
</evidence>
<dbReference type="RefSeq" id="WP_210088973.1">
    <property type="nucleotide sequence ID" value="NZ_JAGGKG010000008.1"/>
</dbReference>
<reference evidence="10 11" key="1">
    <citation type="submission" date="2021-03" db="EMBL/GenBank/DDBJ databases">
        <title>Genomic Encyclopedia of Type Strains, Phase IV (KMG-IV): sequencing the most valuable type-strain genomes for metagenomic binning, comparative biology and taxonomic classification.</title>
        <authorList>
            <person name="Goeker M."/>
        </authorList>
    </citation>
    <scope>NUCLEOTIDE SEQUENCE [LARGE SCALE GENOMIC DNA]</scope>
    <source>
        <strain evidence="10 11">DSM 14349</strain>
    </source>
</reference>
<dbReference type="CDD" id="cd17574">
    <property type="entry name" value="REC_OmpR"/>
    <property type="match status" value="1"/>
</dbReference>
<dbReference type="InterPro" id="IPR036388">
    <property type="entry name" value="WH-like_DNA-bd_sf"/>
</dbReference>
<dbReference type="Gene3D" id="6.10.250.690">
    <property type="match status" value="1"/>
</dbReference>
<dbReference type="GO" id="GO:0003677">
    <property type="term" value="F:DNA binding"/>
    <property type="evidence" value="ECO:0007669"/>
    <property type="project" value="UniProtKB-KW"/>
</dbReference>
<feature type="domain" description="Response regulatory" evidence="8">
    <location>
        <begin position="5"/>
        <end position="119"/>
    </location>
</feature>
<dbReference type="Gene3D" id="3.40.50.2300">
    <property type="match status" value="1"/>
</dbReference>
<dbReference type="Proteomes" id="UP001519272">
    <property type="component" value="Unassembled WGS sequence"/>
</dbReference>
<gene>
    <name evidence="10" type="ORF">J2Z32_001973</name>
</gene>
<keyword evidence="4 7" id="KW-0238">DNA-binding</keyword>
<accession>A0ABS4FRX9</accession>
<feature type="modified residue" description="4-aspartylphosphate" evidence="6">
    <location>
        <position position="54"/>
    </location>
</feature>
<evidence type="ECO:0000256" key="1">
    <source>
        <dbReference type="ARBA" id="ARBA00022553"/>
    </source>
</evidence>
<dbReference type="SMART" id="SM00448">
    <property type="entry name" value="REC"/>
    <property type="match status" value="1"/>
</dbReference>
<evidence type="ECO:0000256" key="7">
    <source>
        <dbReference type="PROSITE-ProRule" id="PRU01091"/>
    </source>
</evidence>
<evidence type="ECO:0000256" key="3">
    <source>
        <dbReference type="ARBA" id="ARBA00023015"/>
    </source>
</evidence>
<name>A0ABS4FRX9_9BACL</name>
<evidence type="ECO:0000259" key="8">
    <source>
        <dbReference type="PROSITE" id="PS50110"/>
    </source>
</evidence>
<protein>
    <submittedName>
        <fullName evidence="10">DNA-binding response OmpR family regulator</fullName>
    </submittedName>
</protein>
<dbReference type="InterPro" id="IPR011006">
    <property type="entry name" value="CheY-like_superfamily"/>
</dbReference>
<dbReference type="Pfam" id="PF00072">
    <property type="entry name" value="Response_reg"/>
    <property type="match status" value="1"/>
</dbReference>
<dbReference type="PROSITE" id="PS50110">
    <property type="entry name" value="RESPONSE_REGULATORY"/>
    <property type="match status" value="1"/>
</dbReference>
<dbReference type="InterPro" id="IPR001789">
    <property type="entry name" value="Sig_transdc_resp-reg_receiver"/>
</dbReference>
<dbReference type="CDD" id="cd00383">
    <property type="entry name" value="trans_reg_C"/>
    <property type="match status" value="1"/>
</dbReference>
<dbReference type="PANTHER" id="PTHR48111:SF2">
    <property type="entry name" value="RESPONSE REGULATOR SAER"/>
    <property type="match status" value="1"/>
</dbReference>